<comment type="caution">
    <text evidence="1">The sequence shown here is derived from an EMBL/GenBank/DDBJ whole genome shotgun (WGS) entry which is preliminary data.</text>
</comment>
<name>A0AAI9VA61_9PEZI</name>
<dbReference type="Proteomes" id="UP001239213">
    <property type="component" value="Unassembled WGS sequence"/>
</dbReference>
<dbReference type="EMBL" id="MPDP01000119">
    <property type="protein sequence ID" value="KAK1479069.1"/>
    <property type="molecule type" value="Genomic_DNA"/>
</dbReference>
<evidence type="ECO:0000313" key="1">
    <source>
        <dbReference type="EMBL" id="KAK1479069.1"/>
    </source>
</evidence>
<keyword evidence="2" id="KW-1185">Reference proteome</keyword>
<sequence length="95" mass="10549">MNGFARSSDLWGLALSQSRHRASMMRHEEAWKIKKVAILGSRHKNVAALVRAYASDPIHIGPLVNKSRLQEDGPSLLANRTKAGMVLDMTLNCPR</sequence>
<gene>
    <name evidence="1" type="ORF">CCUS01_16386</name>
</gene>
<evidence type="ECO:0000313" key="2">
    <source>
        <dbReference type="Proteomes" id="UP001239213"/>
    </source>
</evidence>
<dbReference type="AlphaFoldDB" id="A0AAI9VA61"/>
<organism evidence="1 2">
    <name type="scientific">Colletotrichum cuscutae</name>
    <dbReference type="NCBI Taxonomy" id="1209917"/>
    <lineage>
        <taxon>Eukaryota</taxon>
        <taxon>Fungi</taxon>
        <taxon>Dikarya</taxon>
        <taxon>Ascomycota</taxon>
        <taxon>Pezizomycotina</taxon>
        <taxon>Sordariomycetes</taxon>
        <taxon>Hypocreomycetidae</taxon>
        <taxon>Glomerellales</taxon>
        <taxon>Glomerellaceae</taxon>
        <taxon>Colletotrichum</taxon>
        <taxon>Colletotrichum acutatum species complex</taxon>
    </lineage>
</organism>
<protein>
    <submittedName>
        <fullName evidence="1">Uncharacterized protein</fullName>
    </submittedName>
</protein>
<proteinExistence type="predicted"/>
<reference evidence="1" key="1">
    <citation type="submission" date="2016-11" db="EMBL/GenBank/DDBJ databases">
        <title>The genome sequence of Colletotrichum cuscutae.</title>
        <authorList>
            <person name="Baroncelli R."/>
        </authorList>
    </citation>
    <scope>NUCLEOTIDE SEQUENCE</scope>
    <source>
        <strain evidence="1">IMI 304802</strain>
    </source>
</reference>
<accession>A0AAI9VA61</accession>